<name>A0A166GRS6_9AGAM</name>
<keyword evidence="3" id="KW-1185">Reference proteome</keyword>
<organism evidence="2 3">
    <name type="scientific">Athelia psychrophila</name>
    <dbReference type="NCBI Taxonomy" id="1759441"/>
    <lineage>
        <taxon>Eukaryota</taxon>
        <taxon>Fungi</taxon>
        <taxon>Dikarya</taxon>
        <taxon>Basidiomycota</taxon>
        <taxon>Agaricomycotina</taxon>
        <taxon>Agaricomycetes</taxon>
        <taxon>Agaricomycetidae</taxon>
        <taxon>Atheliales</taxon>
        <taxon>Atheliaceae</taxon>
        <taxon>Athelia</taxon>
    </lineage>
</organism>
<dbReference type="Proteomes" id="UP000076532">
    <property type="component" value="Unassembled WGS sequence"/>
</dbReference>
<evidence type="ECO:0000313" key="3">
    <source>
        <dbReference type="Proteomes" id="UP000076532"/>
    </source>
</evidence>
<evidence type="ECO:0000313" key="2">
    <source>
        <dbReference type="EMBL" id="KZP18103.1"/>
    </source>
</evidence>
<reference evidence="2 3" key="1">
    <citation type="journal article" date="2016" name="Mol. Biol. Evol.">
        <title>Comparative Genomics of Early-Diverging Mushroom-Forming Fungi Provides Insights into the Origins of Lignocellulose Decay Capabilities.</title>
        <authorList>
            <person name="Nagy L.G."/>
            <person name="Riley R."/>
            <person name="Tritt A."/>
            <person name="Adam C."/>
            <person name="Daum C."/>
            <person name="Floudas D."/>
            <person name="Sun H."/>
            <person name="Yadav J.S."/>
            <person name="Pangilinan J."/>
            <person name="Larsson K.H."/>
            <person name="Matsuura K."/>
            <person name="Barry K."/>
            <person name="Labutti K."/>
            <person name="Kuo R."/>
            <person name="Ohm R.A."/>
            <person name="Bhattacharya S.S."/>
            <person name="Shirouzu T."/>
            <person name="Yoshinaga Y."/>
            <person name="Martin F.M."/>
            <person name="Grigoriev I.V."/>
            <person name="Hibbett D.S."/>
        </authorList>
    </citation>
    <scope>NUCLEOTIDE SEQUENCE [LARGE SCALE GENOMIC DNA]</scope>
    <source>
        <strain evidence="2 3">CBS 109695</strain>
    </source>
</reference>
<accession>A0A166GRS6</accession>
<evidence type="ECO:0000256" key="1">
    <source>
        <dbReference type="SAM" id="MobiDB-lite"/>
    </source>
</evidence>
<feature type="compositionally biased region" description="Low complexity" evidence="1">
    <location>
        <begin position="328"/>
        <end position="339"/>
    </location>
</feature>
<dbReference type="EMBL" id="KV417576">
    <property type="protein sequence ID" value="KZP18103.1"/>
    <property type="molecule type" value="Genomic_DNA"/>
</dbReference>
<feature type="region of interest" description="Disordered" evidence="1">
    <location>
        <begin position="325"/>
        <end position="360"/>
    </location>
</feature>
<feature type="region of interest" description="Disordered" evidence="1">
    <location>
        <begin position="218"/>
        <end position="266"/>
    </location>
</feature>
<protein>
    <submittedName>
        <fullName evidence="2">Uncharacterized protein</fullName>
    </submittedName>
</protein>
<gene>
    <name evidence="2" type="ORF">FIBSPDRAFT_1046466</name>
</gene>
<sequence>MPVATLLPDRRACSIADATIGASPLCPRLRCSSIDPALSPVVFAVARTALVAFPGAVPDRCHERPSTNLCARCPPRASAPTPSLSRPSLVVIVLFPRCSLLTAASALFIAVPPSLLAARSCRGVLRSRPVPTHPVLPSPPIVLDGLPSHAHSPPRLADPRGTLTPVPPKRCTCRLLLPAIWLPNWEGMSGAHRLYSRLPCRLQQRPLWSKGKIRRCGVTTQRSLESPAPRVPSRPSTDEPAHRRAPNRSQNAQRSFPGVFHPPKTRQDDARAYASPLLGFAPAALRRLTTNARSTPTPSCPQSTRGIPRIQQSRHYMNQARTHPHVFSNHAGSSSNASHRPSTRRQDETPRSRPNALRKRAWHTTYSIPTSPASSEQDGVLQHAVFLLSRRCPFTQATVTTSALVSPHLRMPDYLALNSLLPSLPGSLAMEEHDIALLIAPFSHVSDSSRQLLLALLIKHVHISLRVPVSSRGYASPRDLT</sequence>
<dbReference type="AlphaFoldDB" id="A0A166GRS6"/>
<proteinExistence type="predicted"/>